<evidence type="ECO:0000313" key="14">
    <source>
        <dbReference type="Proteomes" id="UP000218282"/>
    </source>
</evidence>
<dbReference type="InterPro" id="IPR046825">
    <property type="entry name" value="PDH_C"/>
</dbReference>
<dbReference type="InterPro" id="IPR008927">
    <property type="entry name" value="6-PGluconate_DH-like_C_sf"/>
</dbReference>
<dbReference type="GO" id="GO:0070403">
    <property type="term" value="F:NAD+ binding"/>
    <property type="evidence" value="ECO:0007669"/>
    <property type="project" value="InterPro"/>
</dbReference>
<organism evidence="13 14">
    <name type="scientific">Pseudolactococcus piscium</name>
    <dbReference type="NCBI Taxonomy" id="1364"/>
    <lineage>
        <taxon>Bacteria</taxon>
        <taxon>Bacillati</taxon>
        <taxon>Bacillota</taxon>
        <taxon>Bacilli</taxon>
        <taxon>Lactobacillales</taxon>
        <taxon>Streptococcaceae</taxon>
        <taxon>Pseudolactococcus</taxon>
    </lineage>
</organism>
<keyword evidence="9" id="KW-0057">Aromatic amino acid biosynthesis</keyword>
<dbReference type="GO" id="GO:0008977">
    <property type="term" value="F:prephenate dehydrogenase (NAD+) activity"/>
    <property type="evidence" value="ECO:0007669"/>
    <property type="project" value="UniProtKB-EC"/>
</dbReference>
<evidence type="ECO:0000313" key="13">
    <source>
        <dbReference type="EMBL" id="PCS06139.1"/>
    </source>
</evidence>
<dbReference type="PROSITE" id="PS51671">
    <property type="entry name" value="ACT"/>
    <property type="match status" value="1"/>
</dbReference>
<evidence type="ECO:0000256" key="9">
    <source>
        <dbReference type="ARBA" id="ARBA00023141"/>
    </source>
</evidence>
<evidence type="ECO:0000256" key="3">
    <source>
        <dbReference type="ARBA" id="ARBA00012068"/>
    </source>
</evidence>
<dbReference type="Pfam" id="PF02153">
    <property type="entry name" value="PDH_N"/>
    <property type="match status" value="1"/>
</dbReference>
<dbReference type="NCBIfam" id="NF005107">
    <property type="entry name" value="PRK06545.1-5"/>
    <property type="match status" value="1"/>
</dbReference>
<dbReference type="PROSITE" id="PS51176">
    <property type="entry name" value="PDH_ADH"/>
    <property type="match status" value="1"/>
</dbReference>
<gene>
    <name evidence="13" type="ORF">RU86_GL000371</name>
</gene>
<dbReference type="Gene3D" id="1.10.3660.10">
    <property type="entry name" value="6-phosphogluconate dehydrogenase C-terminal like domain"/>
    <property type="match status" value="1"/>
</dbReference>
<feature type="domain" description="ACT" evidence="12">
    <location>
        <begin position="305"/>
        <end position="374"/>
    </location>
</feature>
<evidence type="ECO:0000256" key="7">
    <source>
        <dbReference type="ARBA" id="ARBA00023002"/>
    </source>
</evidence>
<keyword evidence="6" id="KW-0028">Amino-acid biosynthesis</keyword>
<dbReference type="InterPro" id="IPR046826">
    <property type="entry name" value="PDH_N"/>
</dbReference>
<evidence type="ECO:0000256" key="1">
    <source>
        <dbReference type="ARBA" id="ARBA00005067"/>
    </source>
</evidence>
<dbReference type="InterPro" id="IPR036291">
    <property type="entry name" value="NAD(P)-bd_dom_sf"/>
</dbReference>
<keyword evidence="7" id="KW-0560">Oxidoreductase</keyword>
<evidence type="ECO:0000256" key="8">
    <source>
        <dbReference type="ARBA" id="ARBA00023027"/>
    </source>
</evidence>
<dbReference type="Gene3D" id="3.40.50.720">
    <property type="entry name" value="NAD(P)-binding Rossmann-like Domain"/>
    <property type="match status" value="1"/>
</dbReference>
<dbReference type="UniPathway" id="UPA00122">
    <property type="reaction ID" value="UER00961"/>
</dbReference>
<protein>
    <recommendedName>
        <fullName evidence="4">Prephenate dehydrogenase</fullName>
        <ecNumber evidence="3">1.3.1.12</ecNumber>
    </recommendedName>
</protein>
<keyword evidence="8" id="KW-0520">NAD</keyword>
<evidence type="ECO:0000256" key="10">
    <source>
        <dbReference type="ARBA" id="ARBA00049260"/>
    </source>
</evidence>
<evidence type="ECO:0000259" key="12">
    <source>
        <dbReference type="PROSITE" id="PS51671"/>
    </source>
</evidence>
<dbReference type="EC" id="1.3.1.12" evidence="3"/>
<name>A0A2A5RY23_9LACT</name>
<keyword evidence="14" id="KW-1185">Reference proteome</keyword>
<comment type="pathway">
    <text evidence="1">Amino-acid biosynthesis; L-tyrosine biosynthesis; (4-hydroxyphenyl)pyruvate from prephenate (NAD(+) route): step 1/1.</text>
</comment>
<dbReference type="Proteomes" id="UP000218282">
    <property type="component" value="Unassembled WGS sequence"/>
</dbReference>
<dbReference type="PANTHER" id="PTHR21363:SF0">
    <property type="entry name" value="PREPHENATE DEHYDROGENASE [NADP(+)]"/>
    <property type="match status" value="1"/>
</dbReference>
<dbReference type="InterPro" id="IPR050812">
    <property type="entry name" value="Preph/Arog_dehydrog"/>
</dbReference>
<dbReference type="SUPFAM" id="SSF51735">
    <property type="entry name" value="NAD(P)-binding Rossmann-fold domains"/>
    <property type="match status" value="1"/>
</dbReference>
<dbReference type="SUPFAM" id="SSF48179">
    <property type="entry name" value="6-phosphogluconate dehydrogenase C-terminal domain-like"/>
    <property type="match status" value="1"/>
</dbReference>
<sequence length="374" mass="41103">MSKGGQIMSNKTILIAGLGLIGGSLARAIKAGHPEYHVTAYNRSQAPRDFAMQAKLVDEVSDDFEQLAVAADVIILNFPVQLSIKFLETLANLPLKPDVLISDSGSTKQEIINSAEKLFSGQAVRFVGGHPMAGSHKTGVIASDALLFENAYYILTPSPLSKPEDLAELKLILSETHAKFIDLSAAEHDAMTAVTSHFPHVVAAALVNNADDFSDKMPFTKNLAAGGFRDMTRIAESSPDMWAEILMSNPDNVVDQIDQFTDKLQAVKSLIQDKQSDAVWQFFDQARKLRAQMPIHKGAMANFYDLFISIPDKSDAIHDVLGYFSCHHLSIINIKINETRVELNGVLQITFKTKHDLETAEGLIKANTDYDVYQ</sequence>
<comment type="caution">
    <text evidence="13">The sequence shown here is derived from an EMBL/GenBank/DDBJ whole genome shotgun (WGS) entry which is preliminary data.</text>
</comment>
<dbReference type="PANTHER" id="PTHR21363">
    <property type="entry name" value="PREPHENATE DEHYDROGENASE"/>
    <property type="match status" value="1"/>
</dbReference>
<reference evidence="13 14" key="1">
    <citation type="submission" date="2014-12" db="EMBL/GenBank/DDBJ databases">
        <title>Draft genome sequences of 10 type strains of Lactococcus.</title>
        <authorList>
            <person name="Sun Z."/>
            <person name="Zhong Z."/>
            <person name="Liu W."/>
            <person name="Zhang W."/>
            <person name="Zhang H."/>
        </authorList>
    </citation>
    <scope>NUCLEOTIDE SEQUENCE [LARGE SCALE GENOMIC DNA]</scope>
    <source>
        <strain evidence="13 14">DSM 6634</strain>
    </source>
</reference>
<dbReference type="InterPro" id="IPR003099">
    <property type="entry name" value="Prephen_DH"/>
</dbReference>
<feature type="domain" description="Prephenate/arogenate dehydrogenase" evidence="11">
    <location>
        <begin position="11"/>
        <end position="301"/>
    </location>
</feature>
<evidence type="ECO:0000256" key="4">
    <source>
        <dbReference type="ARBA" id="ARBA00016891"/>
    </source>
</evidence>
<comment type="catalytic activity">
    <reaction evidence="10">
        <text>prephenate + NAD(+) = 3-(4-hydroxyphenyl)pyruvate + CO2 + NADH</text>
        <dbReference type="Rhea" id="RHEA:13869"/>
        <dbReference type="ChEBI" id="CHEBI:16526"/>
        <dbReference type="ChEBI" id="CHEBI:29934"/>
        <dbReference type="ChEBI" id="CHEBI:36242"/>
        <dbReference type="ChEBI" id="CHEBI:57540"/>
        <dbReference type="ChEBI" id="CHEBI:57945"/>
        <dbReference type="EC" id="1.3.1.12"/>
    </reaction>
</comment>
<evidence type="ECO:0000256" key="6">
    <source>
        <dbReference type="ARBA" id="ARBA00022605"/>
    </source>
</evidence>
<evidence type="ECO:0000256" key="2">
    <source>
        <dbReference type="ARBA" id="ARBA00007964"/>
    </source>
</evidence>
<dbReference type="Pfam" id="PF20463">
    <property type="entry name" value="PDH_C"/>
    <property type="match status" value="1"/>
</dbReference>
<evidence type="ECO:0000256" key="5">
    <source>
        <dbReference type="ARBA" id="ARBA00022498"/>
    </source>
</evidence>
<dbReference type="EMBL" id="JXJW01000012">
    <property type="protein sequence ID" value="PCS06139.1"/>
    <property type="molecule type" value="Genomic_DNA"/>
</dbReference>
<proteinExistence type="inferred from homology"/>
<dbReference type="GO" id="GO:0006571">
    <property type="term" value="P:tyrosine biosynthetic process"/>
    <property type="evidence" value="ECO:0007669"/>
    <property type="project" value="UniProtKB-UniPathway"/>
</dbReference>
<accession>A0A2A5RY23</accession>
<comment type="similarity">
    <text evidence="2">Belongs to the prephenate/arogenate dehydrogenase family.</text>
</comment>
<keyword evidence="5" id="KW-0827">Tyrosine biosynthesis</keyword>
<dbReference type="FunFam" id="1.10.3660.10:FF:000003">
    <property type="entry name" value="Prephenate dehydrogenase"/>
    <property type="match status" value="1"/>
</dbReference>
<dbReference type="FunFam" id="3.40.50.720:FF:000208">
    <property type="entry name" value="Prephenate dehydrogenase"/>
    <property type="match status" value="1"/>
</dbReference>
<dbReference type="GO" id="GO:0004665">
    <property type="term" value="F:prephenate dehydrogenase (NADP+) activity"/>
    <property type="evidence" value="ECO:0007669"/>
    <property type="project" value="InterPro"/>
</dbReference>
<dbReference type="AlphaFoldDB" id="A0A2A5RY23"/>
<evidence type="ECO:0000259" key="11">
    <source>
        <dbReference type="PROSITE" id="PS51176"/>
    </source>
</evidence>
<dbReference type="InterPro" id="IPR002912">
    <property type="entry name" value="ACT_dom"/>
</dbReference>